<gene>
    <name evidence="3" type="ORF">CSSPTR1EN2_LOCUS6678</name>
</gene>
<dbReference type="PANTHER" id="PTHR44750">
    <property type="entry name" value="GLUTATHIONE S-TRANSFERASE T1-RELATED"/>
    <property type="match status" value="1"/>
</dbReference>
<accession>A0ABP0TRX4</accession>
<dbReference type="PROSITE" id="PS50405">
    <property type="entry name" value="GST_CTER"/>
    <property type="match status" value="1"/>
</dbReference>
<dbReference type="PROSITE" id="PS50404">
    <property type="entry name" value="GST_NTER"/>
    <property type="match status" value="1"/>
</dbReference>
<reference evidence="3" key="1">
    <citation type="submission" date="2024-02" db="EMBL/GenBank/DDBJ databases">
        <authorList>
            <consortium name="ELIXIR-Norway"/>
            <consortium name="Elixir Norway"/>
        </authorList>
    </citation>
    <scope>NUCLEOTIDE SEQUENCE</scope>
</reference>
<dbReference type="InterPro" id="IPR004045">
    <property type="entry name" value="Glutathione_S-Trfase_N"/>
</dbReference>
<sequence length="246" mass="27572">MGSSRNLTLYVDLLSQPCRAVTIFCRVNEIEADVQIVSVLKKETREPPFLAINPLGQVPAINDGGFTLSESHTIMRYLAATRKVADHWYPEDLEKRACVDRVLDWHFGNLHRDAAQFLEHRELAPRLGRTKNPTLAAEAEDSLKQSLKTMETVWLKDSPFLAGGSQPSIADISSACELQQLKLLDKEETGALLAPYEKVKAWMVAVEEFTAPYFVDAHGVLEKLAKILEERRKSEAEAEVETAPKL</sequence>
<dbReference type="Pfam" id="PF13410">
    <property type="entry name" value="GST_C_2"/>
    <property type="match status" value="1"/>
</dbReference>
<dbReference type="SFLD" id="SFLDS00019">
    <property type="entry name" value="Glutathione_Transferase_(cytos"/>
    <property type="match status" value="1"/>
</dbReference>
<dbReference type="Gene3D" id="3.40.30.10">
    <property type="entry name" value="Glutaredoxin"/>
    <property type="match status" value="1"/>
</dbReference>
<feature type="domain" description="GST C-terminal" evidence="2">
    <location>
        <begin position="92"/>
        <end position="236"/>
    </location>
</feature>
<dbReference type="InterPro" id="IPR036249">
    <property type="entry name" value="Thioredoxin-like_sf"/>
</dbReference>
<dbReference type="Proteomes" id="UP001497512">
    <property type="component" value="Chromosome 14"/>
</dbReference>
<dbReference type="SFLD" id="SFLDG00358">
    <property type="entry name" value="Main_(cytGST)"/>
    <property type="match status" value="1"/>
</dbReference>
<evidence type="ECO:0000259" key="1">
    <source>
        <dbReference type="PROSITE" id="PS50404"/>
    </source>
</evidence>
<name>A0ABP0TRX4_9BRYO</name>
<dbReference type="InterPro" id="IPR040079">
    <property type="entry name" value="Glutathione_S-Trfase"/>
</dbReference>
<organism evidence="3 4">
    <name type="scientific">Sphagnum troendelagicum</name>
    <dbReference type="NCBI Taxonomy" id="128251"/>
    <lineage>
        <taxon>Eukaryota</taxon>
        <taxon>Viridiplantae</taxon>
        <taxon>Streptophyta</taxon>
        <taxon>Embryophyta</taxon>
        <taxon>Bryophyta</taxon>
        <taxon>Sphagnophytina</taxon>
        <taxon>Sphagnopsida</taxon>
        <taxon>Sphagnales</taxon>
        <taxon>Sphagnaceae</taxon>
        <taxon>Sphagnum</taxon>
    </lineage>
</organism>
<dbReference type="SUPFAM" id="SSF52833">
    <property type="entry name" value="Thioredoxin-like"/>
    <property type="match status" value="1"/>
</dbReference>
<keyword evidence="4" id="KW-1185">Reference proteome</keyword>
<evidence type="ECO:0000313" key="3">
    <source>
        <dbReference type="EMBL" id="CAK9203021.1"/>
    </source>
</evidence>
<feature type="domain" description="GST N-terminal" evidence="1">
    <location>
        <begin position="5"/>
        <end position="86"/>
    </location>
</feature>
<dbReference type="PANTHER" id="PTHR44750:SF1">
    <property type="entry name" value="GLUTATHIONE S-TRANSFERASE T1-RELATED"/>
    <property type="match status" value="1"/>
</dbReference>
<evidence type="ECO:0000259" key="2">
    <source>
        <dbReference type="PROSITE" id="PS50405"/>
    </source>
</evidence>
<dbReference type="Gene3D" id="1.20.1050.10">
    <property type="match status" value="1"/>
</dbReference>
<dbReference type="InterPro" id="IPR036282">
    <property type="entry name" value="Glutathione-S-Trfase_C_sf"/>
</dbReference>
<evidence type="ECO:0000313" key="4">
    <source>
        <dbReference type="Proteomes" id="UP001497512"/>
    </source>
</evidence>
<proteinExistence type="predicted"/>
<dbReference type="Pfam" id="PF13417">
    <property type="entry name" value="GST_N_3"/>
    <property type="match status" value="1"/>
</dbReference>
<dbReference type="EMBL" id="OZ019906">
    <property type="protein sequence ID" value="CAK9203021.1"/>
    <property type="molecule type" value="Genomic_DNA"/>
</dbReference>
<dbReference type="SUPFAM" id="SSF47616">
    <property type="entry name" value="GST C-terminal domain-like"/>
    <property type="match status" value="1"/>
</dbReference>
<dbReference type="InterPro" id="IPR010987">
    <property type="entry name" value="Glutathione-S-Trfase_C-like"/>
</dbReference>
<dbReference type="SFLD" id="SFLDG01153">
    <property type="entry name" value="Main.4:_Theta-like"/>
    <property type="match status" value="1"/>
</dbReference>
<protein>
    <recommendedName>
        <fullName evidence="5">Glutathione S-transferase</fullName>
    </recommendedName>
</protein>
<evidence type="ECO:0008006" key="5">
    <source>
        <dbReference type="Google" id="ProtNLM"/>
    </source>
</evidence>
<dbReference type="InterPro" id="IPR043377">
    <property type="entry name" value="GSTT1/2/3"/>
</dbReference>